<accession>A0A1H3BRT1</accession>
<dbReference type="STRING" id="1007099.SAMN05216287_2929"/>
<dbReference type="Proteomes" id="UP000243778">
    <property type="component" value="Unassembled WGS sequence"/>
</dbReference>
<evidence type="ECO:0000256" key="5">
    <source>
        <dbReference type="ARBA" id="ARBA00093797"/>
    </source>
</evidence>
<name>A0A1H3BRT1_9PSED</name>
<reference evidence="7" key="1">
    <citation type="submission" date="2016-10" db="EMBL/GenBank/DDBJ databases">
        <authorList>
            <person name="Varghese N."/>
            <person name="Submissions S."/>
        </authorList>
    </citation>
    <scope>NUCLEOTIDE SEQUENCE [LARGE SCALE GENOMIC DNA]</scope>
    <source>
        <strain evidence="7">NRRL B-59562</strain>
    </source>
</reference>
<organism evidence="6 7">
    <name type="scientific">Pseudomonas kuykendallii</name>
    <dbReference type="NCBI Taxonomy" id="1007099"/>
    <lineage>
        <taxon>Bacteria</taxon>
        <taxon>Pseudomonadati</taxon>
        <taxon>Pseudomonadota</taxon>
        <taxon>Gammaproteobacteria</taxon>
        <taxon>Pseudomonadales</taxon>
        <taxon>Pseudomonadaceae</taxon>
        <taxon>Pseudomonas</taxon>
    </lineage>
</organism>
<evidence type="ECO:0000256" key="4">
    <source>
        <dbReference type="ARBA" id="ARBA00023186"/>
    </source>
</evidence>
<proteinExistence type="predicted"/>
<dbReference type="AlphaFoldDB" id="A0A1H3BRT1"/>
<comment type="subcellular location">
    <subcellularLocation>
        <location evidence="1">Cytoplasm</location>
        <location evidence="1">Cytosol</location>
    </subcellularLocation>
</comment>
<evidence type="ECO:0000313" key="7">
    <source>
        <dbReference type="Proteomes" id="UP000243778"/>
    </source>
</evidence>
<keyword evidence="7" id="KW-1185">Reference proteome</keyword>
<keyword evidence="3" id="KW-1005">Bacterial flagellum biogenesis</keyword>
<dbReference type="RefSeq" id="WP_090229606.1">
    <property type="nucleotide sequence ID" value="NZ_FNNU01000004.1"/>
</dbReference>
<dbReference type="OrthoDB" id="7013020at2"/>
<evidence type="ECO:0000256" key="1">
    <source>
        <dbReference type="ARBA" id="ARBA00004514"/>
    </source>
</evidence>
<protein>
    <recommendedName>
        <fullName evidence="5">Flagellar protein FliT</fullName>
    </recommendedName>
</protein>
<evidence type="ECO:0000313" key="6">
    <source>
        <dbReference type="EMBL" id="SDX44064.1"/>
    </source>
</evidence>
<keyword evidence="2" id="KW-0963">Cytoplasm</keyword>
<dbReference type="InterPro" id="IPR008622">
    <property type="entry name" value="FliT"/>
</dbReference>
<evidence type="ECO:0000256" key="2">
    <source>
        <dbReference type="ARBA" id="ARBA00022490"/>
    </source>
</evidence>
<keyword evidence="4" id="KW-0143">Chaperone</keyword>
<dbReference type="Pfam" id="PF05400">
    <property type="entry name" value="FliT"/>
    <property type="match status" value="1"/>
</dbReference>
<dbReference type="EMBL" id="FNNU01000004">
    <property type="protein sequence ID" value="SDX44064.1"/>
    <property type="molecule type" value="Genomic_DNA"/>
</dbReference>
<gene>
    <name evidence="6" type="ORF">SAMN05216287_2929</name>
</gene>
<evidence type="ECO:0000256" key="3">
    <source>
        <dbReference type="ARBA" id="ARBA00022795"/>
    </source>
</evidence>
<sequence length="97" mass="11030">MNTAVKRLETTGLALRDALTNQDWAAIGLLDQQCREAVDDAMREVERDSDLKMTLEDILAIYRDLVTSCRNVRERLGEEMAQVNKAHQGAKIYKMFG</sequence>